<dbReference type="InterPro" id="IPR000742">
    <property type="entry name" value="EGF"/>
</dbReference>
<dbReference type="CDD" id="cd00054">
    <property type="entry name" value="EGF_CA"/>
    <property type="match status" value="1"/>
</dbReference>
<evidence type="ECO:0000256" key="2">
    <source>
        <dbReference type="SAM" id="MobiDB-lite"/>
    </source>
</evidence>
<dbReference type="Gene3D" id="2.10.25.10">
    <property type="entry name" value="Laminin"/>
    <property type="match status" value="1"/>
</dbReference>
<accession>A0A2B4SUN0</accession>
<keyword evidence="1" id="KW-1015">Disulfide bond</keyword>
<comment type="caution">
    <text evidence="5">The sequence shown here is derived from an EMBL/GenBank/DDBJ whole genome shotgun (WGS) entry which is preliminary data.</text>
</comment>
<feature type="disulfide bond" evidence="1">
    <location>
        <begin position="129"/>
        <end position="146"/>
    </location>
</feature>
<feature type="chain" id="PRO_5012676688" description="EGF-like domain-containing protein" evidence="3">
    <location>
        <begin position="21"/>
        <end position="584"/>
    </location>
</feature>
<evidence type="ECO:0000256" key="3">
    <source>
        <dbReference type="SAM" id="SignalP"/>
    </source>
</evidence>
<name>A0A2B4SUN0_STYPI</name>
<feature type="signal peptide" evidence="3">
    <location>
        <begin position="1"/>
        <end position="20"/>
    </location>
</feature>
<dbReference type="AlphaFoldDB" id="A0A2B4SUN0"/>
<dbReference type="STRING" id="50429.A0A2B4SUN0"/>
<feature type="region of interest" description="Disordered" evidence="2">
    <location>
        <begin position="463"/>
        <end position="482"/>
    </location>
</feature>
<sequence>MLRPNLCLFILVFFVDCASTNEQCRKEINIQGMRLGEECRSILFKEPVQDRVMKDHLIRILEVPRQGSCNVLCYMEPNCVSINVGPSQGGNYICELNNASDESPGSSVLESKQDYIHLSIENPCSSSPCFNNGTCQAGYTDKGFRCKCSSGFTGVYCKKACSFDFENGIGAWEKKGRAFIYQPTFGDNPLARNRESAQQQGHWWIGGAEKRSNESDLAGKQHPDGADPPEGTLTSVCFRIVGKSISFLIGGGCKVNEVRAELIVNNQVVRKETGNCKETMYRKSWDVEEFIGQYAQVRLVDESSGEECRSILFQEPIQDKVMRGHLIRILEVPRQGSCSVLCYMEPNCVSINVGPSQGGNYNCELNNASDESPGSSDLQSKQDYIHLSIENPCSSSPCFNNGTCQAGYTDKGFRSCSFDFENGIGEWEMTGRAFIYQPTFGDNPFARKRESAQQQGHWWIGGAEKRSNESDPAGKQYPGGADPPDGTLTSLCFRIVGKNISFLIGGGCTVSEIRAELIVNNQVVRKETGNCKETMYRKSWDVEEFIGQYAQVRLVDKRHCCWGHINFDDLKGDIICPHDLDEKN</sequence>
<reference evidence="6" key="1">
    <citation type="journal article" date="2017" name="bioRxiv">
        <title>Comparative analysis of the genomes of Stylophora pistillata and Acropora digitifera provides evidence for extensive differences between species of corals.</title>
        <authorList>
            <person name="Voolstra C.R."/>
            <person name="Li Y."/>
            <person name="Liew Y.J."/>
            <person name="Baumgarten S."/>
            <person name="Zoccola D."/>
            <person name="Flot J.-F."/>
            <person name="Tambutte S."/>
            <person name="Allemand D."/>
            <person name="Aranda M."/>
        </authorList>
    </citation>
    <scope>NUCLEOTIDE SEQUENCE [LARGE SCALE GENOMIC DNA]</scope>
</reference>
<feature type="disulfide bond" evidence="1">
    <location>
        <begin position="148"/>
        <end position="157"/>
    </location>
</feature>
<keyword evidence="6" id="KW-1185">Reference proteome</keyword>
<dbReference type="SUPFAM" id="SSF57196">
    <property type="entry name" value="EGF/Laminin"/>
    <property type="match status" value="1"/>
</dbReference>
<organism evidence="5 6">
    <name type="scientific">Stylophora pistillata</name>
    <name type="common">Smooth cauliflower coral</name>
    <dbReference type="NCBI Taxonomy" id="50429"/>
    <lineage>
        <taxon>Eukaryota</taxon>
        <taxon>Metazoa</taxon>
        <taxon>Cnidaria</taxon>
        <taxon>Anthozoa</taxon>
        <taxon>Hexacorallia</taxon>
        <taxon>Scleractinia</taxon>
        <taxon>Astrocoeniina</taxon>
        <taxon>Pocilloporidae</taxon>
        <taxon>Stylophora</taxon>
    </lineage>
</organism>
<dbReference type="PROSITE" id="PS00022">
    <property type="entry name" value="EGF_1"/>
    <property type="match status" value="1"/>
</dbReference>
<proteinExistence type="predicted"/>
<dbReference type="SMART" id="SM00181">
    <property type="entry name" value="EGF"/>
    <property type="match status" value="2"/>
</dbReference>
<dbReference type="Pfam" id="PF00008">
    <property type="entry name" value="EGF"/>
    <property type="match status" value="1"/>
</dbReference>
<evidence type="ECO:0000259" key="4">
    <source>
        <dbReference type="PROSITE" id="PS50026"/>
    </source>
</evidence>
<comment type="caution">
    <text evidence="1">Lacks conserved residue(s) required for the propagation of feature annotation.</text>
</comment>
<keyword evidence="1" id="KW-0245">EGF-like domain</keyword>
<gene>
    <name evidence="5" type="ORF">AWC38_SpisGene2292</name>
</gene>
<evidence type="ECO:0000313" key="5">
    <source>
        <dbReference type="EMBL" id="PFX32859.1"/>
    </source>
</evidence>
<dbReference type="EMBL" id="LSMT01000018">
    <property type="protein sequence ID" value="PFX32859.1"/>
    <property type="molecule type" value="Genomic_DNA"/>
</dbReference>
<keyword evidence="3" id="KW-0732">Signal</keyword>
<protein>
    <recommendedName>
        <fullName evidence="4">EGF-like domain-containing protein</fullName>
    </recommendedName>
</protein>
<dbReference type="PROSITE" id="PS50026">
    <property type="entry name" value="EGF_3"/>
    <property type="match status" value="1"/>
</dbReference>
<dbReference type="OrthoDB" id="5959512at2759"/>
<evidence type="ECO:0000313" key="6">
    <source>
        <dbReference type="Proteomes" id="UP000225706"/>
    </source>
</evidence>
<dbReference type="Proteomes" id="UP000225706">
    <property type="component" value="Unassembled WGS sequence"/>
</dbReference>
<feature type="domain" description="EGF-like" evidence="4">
    <location>
        <begin position="120"/>
        <end position="158"/>
    </location>
</feature>
<evidence type="ECO:0000256" key="1">
    <source>
        <dbReference type="PROSITE-ProRule" id="PRU00076"/>
    </source>
</evidence>